<name>D7EHT4_TRICA</name>
<dbReference type="InterPro" id="IPR027465">
    <property type="entry name" value="TIMP_C"/>
</dbReference>
<dbReference type="Gene3D" id="2.40.50.120">
    <property type="match status" value="1"/>
</dbReference>
<feature type="disulfide bond" evidence="9">
    <location>
        <begin position="142"/>
        <end position="181"/>
    </location>
</feature>
<feature type="disulfide bond" evidence="9">
    <location>
        <begin position="147"/>
        <end position="152"/>
    </location>
</feature>
<dbReference type="InterPro" id="IPR001134">
    <property type="entry name" value="Netrin_domain"/>
</dbReference>
<feature type="signal peptide" evidence="10">
    <location>
        <begin position="1"/>
        <end position="22"/>
    </location>
</feature>
<dbReference type="PANTHER" id="PTHR11844">
    <property type="entry name" value="METALLOPROTEASE INHIBITOR"/>
    <property type="match status" value="1"/>
</dbReference>
<dbReference type="Pfam" id="PF00965">
    <property type="entry name" value="TIMP"/>
    <property type="match status" value="1"/>
</dbReference>
<dbReference type="SUPFAM" id="SSF50242">
    <property type="entry name" value="TIMP-like"/>
    <property type="match status" value="1"/>
</dbReference>
<feature type="disulfide bond" evidence="9">
    <location>
        <begin position="159"/>
        <end position="173"/>
    </location>
</feature>
<reference evidence="12 13" key="1">
    <citation type="journal article" date="2008" name="Nature">
        <title>The genome of the model beetle and pest Tribolium castaneum.</title>
        <authorList>
            <consortium name="Tribolium Genome Sequencing Consortium"/>
            <person name="Richards S."/>
            <person name="Gibbs R.A."/>
            <person name="Weinstock G.M."/>
            <person name="Brown S.J."/>
            <person name="Denell R."/>
            <person name="Beeman R.W."/>
            <person name="Gibbs R."/>
            <person name="Beeman R.W."/>
            <person name="Brown S.J."/>
            <person name="Bucher G."/>
            <person name="Friedrich M."/>
            <person name="Grimmelikhuijzen C.J."/>
            <person name="Klingler M."/>
            <person name="Lorenzen M."/>
            <person name="Richards S."/>
            <person name="Roth S."/>
            <person name="Schroder R."/>
            <person name="Tautz D."/>
            <person name="Zdobnov E.M."/>
            <person name="Muzny D."/>
            <person name="Gibbs R.A."/>
            <person name="Weinstock G.M."/>
            <person name="Attaway T."/>
            <person name="Bell S."/>
            <person name="Buhay C.J."/>
            <person name="Chandrabose M.N."/>
            <person name="Chavez D."/>
            <person name="Clerk-Blankenburg K.P."/>
            <person name="Cree A."/>
            <person name="Dao M."/>
            <person name="Davis C."/>
            <person name="Chacko J."/>
            <person name="Dinh H."/>
            <person name="Dugan-Rocha S."/>
            <person name="Fowler G."/>
            <person name="Garner T.T."/>
            <person name="Garnes J."/>
            <person name="Gnirke A."/>
            <person name="Hawes A."/>
            <person name="Hernandez J."/>
            <person name="Hines S."/>
            <person name="Holder M."/>
            <person name="Hume J."/>
            <person name="Jhangiani S.N."/>
            <person name="Joshi V."/>
            <person name="Khan Z.M."/>
            <person name="Jackson L."/>
            <person name="Kovar C."/>
            <person name="Kowis A."/>
            <person name="Lee S."/>
            <person name="Lewis L.R."/>
            <person name="Margolis J."/>
            <person name="Morgan M."/>
            <person name="Nazareth L.V."/>
            <person name="Nguyen N."/>
            <person name="Okwuonu G."/>
            <person name="Parker D."/>
            <person name="Richards S."/>
            <person name="Ruiz S.J."/>
            <person name="Santibanez J."/>
            <person name="Savard J."/>
            <person name="Scherer S.E."/>
            <person name="Schneider B."/>
            <person name="Sodergren E."/>
            <person name="Tautz D."/>
            <person name="Vattahil S."/>
            <person name="Villasana D."/>
            <person name="White C.S."/>
            <person name="Wright R."/>
            <person name="Park Y."/>
            <person name="Beeman R.W."/>
            <person name="Lord J."/>
            <person name="Oppert B."/>
            <person name="Lorenzen M."/>
            <person name="Brown S."/>
            <person name="Wang L."/>
            <person name="Savard J."/>
            <person name="Tautz D."/>
            <person name="Richards S."/>
            <person name="Weinstock G."/>
            <person name="Gibbs R.A."/>
            <person name="Liu Y."/>
            <person name="Worley K."/>
            <person name="Weinstock G."/>
            <person name="Elsik C.G."/>
            <person name="Reese J.T."/>
            <person name="Elhaik E."/>
            <person name="Landan G."/>
            <person name="Graur D."/>
            <person name="Arensburger P."/>
            <person name="Atkinson P."/>
            <person name="Beeman R.W."/>
            <person name="Beidler J."/>
            <person name="Brown S.J."/>
            <person name="Demuth J.P."/>
            <person name="Drury D.W."/>
            <person name="Du Y.Z."/>
            <person name="Fujiwara H."/>
            <person name="Lorenzen M."/>
            <person name="Maselli V."/>
            <person name="Osanai M."/>
            <person name="Park Y."/>
            <person name="Robertson H.M."/>
            <person name="Tu Z."/>
            <person name="Wang J.J."/>
            <person name="Wang S."/>
            <person name="Richards S."/>
            <person name="Song H."/>
            <person name="Zhang L."/>
            <person name="Sodergren E."/>
            <person name="Werner D."/>
            <person name="Stanke M."/>
            <person name="Morgenstern B."/>
            <person name="Solovyev V."/>
            <person name="Kosarev P."/>
            <person name="Brown G."/>
            <person name="Chen H.C."/>
            <person name="Ermolaeva O."/>
            <person name="Hlavina W."/>
            <person name="Kapustin Y."/>
            <person name="Kiryutin B."/>
            <person name="Kitts P."/>
            <person name="Maglott D."/>
            <person name="Pruitt K."/>
            <person name="Sapojnikov V."/>
            <person name="Souvorov A."/>
            <person name="Mackey A.J."/>
            <person name="Waterhouse R.M."/>
            <person name="Wyder S."/>
            <person name="Zdobnov E.M."/>
            <person name="Zdobnov E.M."/>
            <person name="Wyder S."/>
            <person name="Kriventseva E.V."/>
            <person name="Kadowaki T."/>
            <person name="Bork P."/>
            <person name="Aranda M."/>
            <person name="Bao R."/>
            <person name="Beermann A."/>
            <person name="Berns N."/>
            <person name="Bolognesi R."/>
            <person name="Bonneton F."/>
            <person name="Bopp D."/>
            <person name="Brown S.J."/>
            <person name="Bucher G."/>
            <person name="Butts T."/>
            <person name="Chaumot A."/>
            <person name="Denell R.E."/>
            <person name="Ferrier D.E."/>
            <person name="Friedrich M."/>
            <person name="Gordon C.M."/>
            <person name="Jindra M."/>
            <person name="Klingler M."/>
            <person name="Lan Q."/>
            <person name="Lattorff H.M."/>
            <person name="Laudet V."/>
            <person name="von Levetsow C."/>
            <person name="Liu Z."/>
            <person name="Lutz R."/>
            <person name="Lynch J.A."/>
            <person name="da Fonseca R.N."/>
            <person name="Posnien N."/>
            <person name="Reuter R."/>
            <person name="Roth S."/>
            <person name="Savard J."/>
            <person name="Schinko J.B."/>
            <person name="Schmitt C."/>
            <person name="Schoppmeier M."/>
            <person name="Schroder R."/>
            <person name="Shippy T.D."/>
            <person name="Simonnet F."/>
            <person name="Marques-Souza H."/>
            <person name="Tautz D."/>
            <person name="Tomoyasu Y."/>
            <person name="Trauner J."/>
            <person name="Van der Zee M."/>
            <person name="Vervoort M."/>
            <person name="Wittkopp N."/>
            <person name="Wimmer E.A."/>
            <person name="Yang X."/>
            <person name="Jones A.K."/>
            <person name="Sattelle D.B."/>
            <person name="Ebert P.R."/>
            <person name="Nelson D."/>
            <person name="Scott J.G."/>
            <person name="Beeman R.W."/>
            <person name="Muthukrishnan S."/>
            <person name="Kramer K.J."/>
            <person name="Arakane Y."/>
            <person name="Beeman R.W."/>
            <person name="Zhu Q."/>
            <person name="Hogenkamp D."/>
            <person name="Dixit R."/>
            <person name="Oppert B."/>
            <person name="Jiang H."/>
            <person name="Zou Z."/>
            <person name="Marshall J."/>
            <person name="Elpidina E."/>
            <person name="Vinokurov K."/>
            <person name="Oppert C."/>
            <person name="Zou Z."/>
            <person name="Evans J."/>
            <person name="Lu Z."/>
            <person name="Zhao P."/>
            <person name="Sumathipala N."/>
            <person name="Altincicek B."/>
            <person name="Vilcinskas A."/>
            <person name="Williams M."/>
            <person name="Hultmark D."/>
            <person name="Hetru C."/>
            <person name="Jiang H."/>
            <person name="Grimmelikhuijzen C.J."/>
            <person name="Hauser F."/>
            <person name="Cazzamali G."/>
            <person name="Williamson M."/>
            <person name="Park Y."/>
            <person name="Li B."/>
            <person name="Tanaka Y."/>
            <person name="Predel R."/>
            <person name="Neupert S."/>
            <person name="Schachtner J."/>
            <person name="Verleyen P."/>
            <person name="Raible F."/>
            <person name="Bork P."/>
            <person name="Friedrich M."/>
            <person name="Walden K.K."/>
            <person name="Robertson H.M."/>
            <person name="Angeli S."/>
            <person name="Foret S."/>
            <person name="Bucher G."/>
            <person name="Schuetz S."/>
            <person name="Maleszka R."/>
            <person name="Wimmer E.A."/>
            <person name="Beeman R.W."/>
            <person name="Lorenzen M."/>
            <person name="Tomoyasu Y."/>
            <person name="Miller S.C."/>
            <person name="Grossmann D."/>
            <person name="Bucher G."/>
        </authorList>
    </citation>
    <scope>NUCLEOTIDE SEQUENCE [LARGE SCALE GENOMIC DNA]</scope>
    <source>
        <strain evidence="12 13">Georgia GA2</strain>
    </source>
</reference>
<evidence type="ECO:0000256" key="1">
    <source>
        <dbReference type="ARBA" id="ARBA00004613"/>
    </source>
</evidence>
<gene>
    <name evidence="12" type="primary">AUGUSTUS-3.0.2_02305</name>
    <name evidence="12" type="ORF">TcasGA2_TC002305</name>
</gene>
<dbReference type="InParanoid" id="D7EHT4"/>
<dbReference type="GO" id="GO:0008191">
    <property type="term" value="F:metalloendopeptidase inhibitor activity"/>
    <property type="evidence" value="ECO:0000318"/>
    <property type="project" value="GO_Central"/>
</dbReference>
<dbReference type="PANTHER" id="PTHR11844:SF33">
    <property type="entry name" value="TISSUE INHIBITOR OF METALLOPROTEINASE"/>
    <property type="match status" value="1"/>
</dbReference>
<dbReference type="Proteomes" id="UP000007266">
    <property type="component" value="Unassembled WGS sequence"/>
</dbReference>
<dbReference type="PhylomeDB" id="D7EHT4"/>
<dbReference type="FunCoup" id="D7EHT4">
    <property type="interactions" value="20"/>
</dbReference>
<keyword evidence="6 9" id="KW-1015">Disulfide bond</keyword>
<keyword evidence="13" id="KW-1185">Reference proteome</keyword>
<dbReference type="PROSITE" id="PS50189">
    <property type="entry name" value="NTR"/>
    <property type="match status" value="1"/>
</dbReference>
<keyword evidence="8" id="KW-0862">Zinc</keyword>
<evidence type="ECO:0000256" key="4">
    <source>
        <dbReference type="ARBA" id="ARBA00022608"/>
    </source>
</evidence>
<keyword evidence="5" id="KW-0646">Protease inhibitor</keyword>
<dbReference type="GO" id="GO:0046872">
    <property type="term" value="F:metal ion binding"/>
    <property type="evidence" value="ECO:0007669"/>
    <property type="project" value="UniProtKB-KW"/>
</dbReference>
<keyword evidence="3" id="KW-0964">Secreted</keyword>
<evidence type="ECO:0000256" key="2">
    <source>
        <dbReference type="ARBA" id="ARBA00011027"/>
    </source>
</evidence>
<dbReference type="EMBL" id="KQ973114">
    <property type="protein sequence ID" value="EFA12156.1"/>
    <property type="molecule type" value="Genomic_DNA"/>
</dbReference>
<evidence type="ECO:0000259" key="11">
    <source>
        <dbReference type="PROSITE" id="PS50189"/>
    </source>
</evidence>
<dbReference type="MEROPS" id="I35.005"/>
<dbReference type="OMA" id="PFGKCET"/>
<dbReference type="FunFam" id="2.40.50.120:FF:000030">
    <property type="entry name" value="AGAP003319-PA"/>
    <property type="match status" value="1"/>
</dbReference>
<reference evidence="12 13" key="2">
    <citation type="journal article" date="2010" name="Nucleic Acids Res.">
        <title>BeetleBase in 2010: revisions to provide comprehensive genomic information for Tribolium castaneum.</title>
        <authorList>
            <person name="Kim H.S."/>
            <person name="Murphy T."/>
            <person name="Xia J."/>
            <person name="Caragea D."/>
            <person name="Park Y."/>
            <person name="Beeman R.W."/>
            <person name="Lorenzen M.D."/>
            <person name="Butcher S."/>
            <person name="Manak J.R."/>
            <person name="Brown S.J."/>
        </authorList>
    </citation>
    <scope>NUCLEOTIDE SEQUENCE [LARGE SCALE GENOMIC DNA]</scope>
    <source>
        <strain evidence="12 13">Georgia GA2</strain>
    </source>
</reference>
<sequence>MRSNVLILTLAVTVAYLQYSNACSCMGYHPQTQYCRADFVILARVKRSTVLNSLKVYKVRIRKTYKGSDKATVALKSGRLLTASDEAMCGANLEAGRVYAISGQVNSLKAHINLCGMAIPWRNLTRRQRKGLKSVYKKGCDCRIEYCAGRKCHKTPDTCLLTNRFCHPKQAICLRQKSRKCMWGRNDDLKKCLLPFLGGSDRRSVR</sequence>
<keyword evidence="7" id="KW-0481">Metalloenzyme inhibitor</keyword>
<feature type="chain" id="PRO_5003095056" evidence="10">
    <location>
        <begin position="23"/>
        <end position="206"/>
    </location>
</feature>
<dbReference type="CDD" id="cd03577">
    <property type="entry name" value="NTR_TIMP_like"/>
    <property type="match status" value="1"/>
</dbReference>
<evidence type="ECO:0000256" key="8">
    <source>
        <dbReference type="PIRSR" id="PIRSR601820-1"/>
    </source>
</evidence>
<evidence type="ECO:0000256" key="7">
    <source>
        <dbReference type="ARBA" id="ARBA00023215"/>
    </source>
</evidence>
<keyword evidence="8" id="KW-0479">Metal-binding</keyword>
<dbReference type="AlphaFoldDB" id="D7EHT4"/>
<proteinExistence type="inferred from homology"/>
<evidence type="ECO:0000256" key="6">
    <source>
        <dbReference type="ARBA" id="ARBA00023157"/>
    </source>
</evidence>
<feature type="binding site" evidence="8">
    <location>
        <position position="23"/>
    </location>
    <ligand>
        <name>Zn(2+)</name>
        <dbReference type="ChEBI" id="CHEBI:29105"/>
        <note>ligand shared with metalloproteinase partner</note>
    </ligand>
</feature>
<keyword evidence="10" id="KW-0732">Signal</keyword>
<accession>D7EHT4</accession>
<feature type="disulfide bond" evidence="9">
    <location>
        <begin position="25"/>
        <end position="115"/>
    </location>
</feature>
<dbReference type="InterPro" id="IPR001820">
    <property type="entry name" value="TIMP"/>
</dbReference>
<dbReference type="SMART" id="SM00206">
    <property type="entry name" value="NTR"/>
    <property type="match status" value="1"/>
</dbReference>
<dbReference type="eggNOG" id="KOG4745">
    <property type="taxonomic scope" value="Eukaryota"/>
</dbReference>
<dbReference type="InterPro" id="IPR008993">
    <property type="entry name" value="TIMP-like_OB-fold"/>
</dbReference>
<organism evidence="12 13">
    <name type="scientific">Tribolium castaneum</name>
    <name type="common">Red flour beetle</name>
    <dbReference type="NCBI Taxonomy" id="7070"/>
    <lineage>
        <taxon>Eukaryota</taxon>
        <taxon>Metazoa</taxon>
        <taxon>Ecdysozoa</taxon>
        <taxon>Arthropoda</taxon>
        <taxon>Hexapoda</taxon>
        <taxon>Insecta</taxon>
        <taxon>Pterygota</taxon>
        <taxon>Neoptera</taxon>
        <taxon>Endopterygota</taxon>
        <taxon>Coleoptera</taxon>
        <taxon>Polyphaga</taxon>
        <taxon>Cucujiformia</taxon>
        <taxon>Tenebrionidae</taxon>
        <taxon>Tenebrionidae incertae sedis</taxon>
        <taxon>Tribolium</taxon>
    </lineage>
</organism>
<comment type="subcellular location">
    <subcellularLocation>
        <location evidence="1">Secreted</location>
    </subcellularLocation>
</comment>
<evidence type="ECO:0000313" key="13">
    <source>
        <dbReference type="Proteomes" id="UP000007266"/>
    </source>
</evidence>
<dbReference type="HOGENOM" id="CLU_084029_0_0_1"/>
<feature type="disulfide bond" evidence="9">
    <location>
        <begin position="35"/>
        <end position="140"/>
    </location>
</feature>
<evidence type="ECO:0000256" key="10">
    <source>
        <dbReference type="SAM" id="SignalP"/>
    </source>
</evidence>
<evidence type="ECO:0000313" key="12">
    <source>
        <dbReference type="EMBL" id="EFA12156.1"/>
    </source>
</evidence>
<dbReference type="GO" id="GO:0005615">
    <property type="term" value="C:extracellular space"/>
    <property type="evidence" value="ECO:0000318"/>
    <property type="project" value="GO_Central"/>
</dbReference>
<dbReference type="STRING" id="7070.D7EHT4"/>
<feature type="domain" description="NTR" evidence="11">
    <location>
        <begin position="23"/>
        <end position="140"/>
    </location>
</feature>
<feature type="disulfide bond" evidence="9">
    <location>
        <begin position="23"/>
        <end position="89"/>
    </location>
</feature>
<protein>
    <submittedName>
        <fullName evidence="12">Tissue inhibitor of metalloproteases-like Protein</fullName>
    </submittedName>
</protein>
<evidence type="ECO:0000256" key="5">
    <source>
        <dbReference type="ARBA" id="ARBA00022690"/>
    </source>
</evidence>
<dbReference type="Gene3D" id="3.90.370.10">
    <property type="entry name" value="Tissue inhibitor of metalloproteinase-1. Chain B, domain 1"/>
    <property type="match status" value="1"/>
</dbReference>
<dbReference type="GO" id="GO:0031012">
    <property type="term" value="C:extracellular matrix"/>
    <property type="evidence" value="ECO:0000318"/>
    <property type="project" value="GO_Central"/>
</dbReference>
<dbReference type="GO" id="GO:0051045">
    <property type="term" value="P:negative regulation of membrane protein ectodomain proteolysis"/>
    <property type="evidence" value="ECO:0000318"/>
    <property type="project" value="GO_Central"/>
</dbReference>
<evidence type="ECO:0000256" key="9">
    <source>
        <dbReference type="PIRSR" id="PIRSR601820-3"/>
    </source>
</evidence>
<comment type="similarity">
    <text evidence="2">Belongs to the protease inhibitor I35 (TIMP) family.</text>
</comment>
<evidence type="ECO:0000256" key="3">
    <source>
        <dbReference type="ARBA" id="ARBA00022525"/>
    </source>
</evidence>
<keyword evidence="4" id="KW-0483">Metalloprotease inhibitor</keyword>